<dbReference type="GO" id="GO:0000166">
    <property type="term" value="F:nucleotide binding"/>
    <property type="evidence" value="ECO:0007669"/>
    <property type="project" value="UniProtKB-KW"/>
</dbReference>
<dbReference type="GO" id="GO:0018580">
    <property type="term" value="F:nitronate monooxygenase activity"/>
    <property type="evidence" value="ECO:0007669"/>
    <property type="project" value="InterPro"/>
</dbReference>
<dbReference type="FunFam" id="3.20.20.70:FF:000154">
    <property type="entry name" value="Probable nitronate monooxygenase"/>
    <property type="match status" value="1"/>
</dbReference>
<dbReference type="RefSeq" id="WP_071361785.1">
    <property type="nucleotide sequence ID" value="NZ_JRYB01000001.1"/>
</dbReference>
<dbReference type="PANTHER" id="PTHR42747">
    <property type="entry name" value="NITRONATE MONOOXYGENASE-RELATED"/>
    <property type="match status" value="1"/>
</dbReference>
<comment type="similarity">
    <text evidence="2">Belongs to the nitronate monooxygenase family. NMO class I subfamily.</text>
</comment>
<dbReference type="SUPFAM" id="SSF51412">
    <property type="entry name" value="Inosine monophosphate dehydrogenase (IMPDH)"/>
    <property type="match status" value="1"/>
</dbReference>
<evidence type="ECO:0000313" key="12">
    <source>
        <dbReference type="EMBL" id="OIJ44260.1"/>
    </source>
</evidence>
<protein>
    <recommendedName>
        <fullName evidence="11">Nitronate monooxygenase</fullName>
    </recommendedName>
    <alternativeName>
        <fullName evidence="9">Propionate 3-nitronate monooxygenase</fullName>
    </alternativeName>
</protein>
<proteinExistence type="inferred from homology"/>
<comment type="cofactor">
    <cofactor evidence="1">
        <name>FMN</name>
        <dbReference type="ChEBI" id="CHEBI:58210"/>
    </cofactor>
</comment>
<comment type="caution">
    <text evidence="12">The sequence shown here is derived from an EMBL/GenBank/DDBJ whole genome shotgun (WGS) entry which is preliminary data.</text>
</comment>
<evidence type="ECO:0000256" key="6">
    <source>
        <dbReference type="ARBA" id="ARBA00022741"/>
    </source>
</evidence>
<keyword evidence="7" id="KW-0560">Oxidoreductase</keyword>
<comment type="catalytic activity">
    <reaction evidence="10">
        <text>3 propionate 3-nitronate + 3 O2 + H2O = 3 3-oxopropanoate + 2 nitrate + nitrite + H2O2 + 3 H(+)</text>
        <dbReference type="Rhea" id="RHEA:57332"/>
        <dbReference type="ChEBI" id="CHEBI:15377"/>
        <dbReference type="ChEBI" id="CHEBI:15378"/>
        <dbReference type="ChEBI" id="CHEBI:15379"/>
        <dbReference type="ChEBI" id="CHEBI:16240"/>
        <dbReference type="ChEBI" id="CHEBI:16301"/>
        <dbReference type="ChEBI" id="CHEBI:17632"/>
        <dbReference type="ChEBI" id="CHEBI:33190"/>
        <dbReference type="ChEBI" id="CHEBI:136067"/>
    </reaction>
</comment>
<evidence type="ECO:0000313" key="13">
    <source>
        <dbReference type="Proteomes" id="UP000180246"/>
    </source>
</evidence>
<evidence type="ECO:0000256" key="3">
    <source>
        <dbReference type="ARBA" id="ARBA00022575"/>
    </source>
</evidence>
<keyword evidence="4" id="KW-0285">Flavoprotein</keyword>
<sequence>MQSFHPFFSQLSIQHPIIQAPMAGTSTPRLAAAVSNAGALGSLGIGASTAAQARAMIEETRALTGKPINVNVFCHAPARRDAGVEAAWLAHLAPLFDEAGAALPASLEEIYRTFNDDEESFRMLLALRPEVVSFHFGLPSGERLTALRAAGIRTMATATNLDEALNIERAGVDAIVAQGIEAGGHRGMFDLEATDERLSMAVLVRLLVKRTTLPVIAAGGIMDGASVKAALDLGAAGAQLGTAFILSPESAANDAYRANLQSARAAATSLSAAISGRPARGIVNRLSAHGASGVPAAYPVAYDAAKQLHAAAAKAGNHEYAAHWAGQGAPLARAMPAAELVETLVRELHAAGNPA</sequence>
<dbReference type="AlphaFoldDB" id="A0A1S2NHJ5"/>
<dbReference type="GO" id="GO:0009636">
    <property type="term" value="P:response to toxic substance"/>
    <property type="evidence" value="ECO:0007669"/>
    <property type="project" value="UniProtKB-KW"/>
</dbReference>
<accession>A0A1S2NHJ5</accession>
<evidence type="ECO:0000256" key="11">
    <source>
        <dbReference type="ARBA" id="ARBA00067136"/>
    </source>
</evidence>
<dbReference type="CDD" id="cd04730">
    <property type="entry name" value="NPD_like"/>
    <property type="match status" value="1"/>
</dbReference>
<keyword evidence="5" id="KW-0288">FMN</keyword>
<dbReference type="Proteomes" id="UP000180246">
    <property type="component" value="Unassembled WGS sequence"/>
</dbReference>
<dbReference type="Gene3D" id="3.20.20.70">
    <property type="entry name" value="Aldolase class I"/>
    <property type="match status" value="1"/>
</dbReference>
<reference evidence="12 13" key="1">
    <citation type="submission" date="2014-10" db="EMBL/GenBank/DDBJ databases">
        <authorList>
            <person name="Seo M.-J."/>
            <person name="Seok Y.J."/>
            <person name="Cha I.-T."/>
        </authorList>
    </citation>
    <scope>NUCLEOTIDE SEQUENCE [LARGE SCALE GENOMIC DNA]</scope>
    <source>
        <strain evidence="12 13">NEU</strain>
    </source>
</reference>
<dbReference type="EMBL" id="JRYB01000001">
    <property type="protein sequence ID" value="OIJ44260.1"/>
    <property type="molecule type" value="Genomic_DNA"/>
</dbReference>
<dbReference type="PANTHER" id="PTHR42747:SF3">
    <property type="entry name" value="NITRONATE MONOOXYGENASE-RELATED"/>
    <property type="match status" value="1"/>
</dbReference>
<evidence type="ECO:0000256" key="2">
    <source>
        <dbReference type="ARBA" id="ARBA00009881"/>
    </source>
</evidence>
<dbReference type="InterPro" id="IPR013785">
    <property type="entry name" value="Aldolase_TIM"/>
</dbReference>
<evidence type="ECO:0000256" key="10">
    <source>
        <dbReference type="ARBA" id="ARBA00049401"/>
    </source>
</evidence>
<keyword evidence="8 12" id="KW-0503">Monooxygenase</keyword>
<evidence type="ECO:0000256" key="4">
    <source>
        <dbReference type="ARBA" id="ARBA00022630"/>
    </source>
</evidence>
<name>A0A1S2NHJ5_9BURK</name>
<dbReference type="InterPro" id="IPR004136">
    <property type="entry name" value="NMO"/>
</dbReference>
<keyword evidence="6" id="KW-0547">Nucleotide-binding</keyword>
<dbReference type="Pfam" id="PF03060">
    <property type="entry name" value="NMO"/>
    <property type="match status" value="1"/>
</dbReference>
<evidence type="ECO:0000256" key="9">
    <source>
        <dbReference type="ARBA" id="ARBA00031155"/>
    </source>
</evidence>
<evidence type="ECO:0000256" key="5">
    <source>
        <dbReference type="ARBA" id="ARBA00022643"/>
    </source>
</evidence>
<evidence type="ECO:0000256" key="8">
    <source>
        <dbReference type="ARBA" id="ARBA00023033"/>
    </source>
</evidence>
<evidence type="ECO:0000256" key="7">
    <source>
        <dbReference type="ARBA" id="ARBA00023002"/>
    </source>
</evidence>
<evidence type="ECO:0000256" key="1">
    <source>
        <dbReference type="ARBA" id="ARBA00001917"/>
    </source>
</evidence>
<keyword evidence="3" id="KW-0216">Detoxification</keyword>
<gene>
    <name evidence="12" type="ORF">LO55_2652</name>
</gene>
<organism evidence="12 13">
    <name type="scientific">Massilia timonae</name>
    <dbReference type="NCBI Taxonomy" id="47229"/>
    <lineage>
        <taxon>Bacteria</taxon>
        <taxon>Pseudomonadati</taxon>
        <taxon>Pseudomonadota</taxon>
        <taxon>Betaproteobacteria</taxon>
        <taxon>Burkholderiales</taxon>
        <taxon>Oxalobacteraceae</taxon>
        <taxon>Telluria group</taxon>
        <taxon>Massilia</taxon>
    </lineage>
</organism>